<dbReference type="Pfam" id="PF07505">
    <property type="entry name" value="DUF5131"/>
    <property type="match status" value="1"/>
</dbReference>
<evidence type="ECO:0000313" key="1">
    <source>
        <dbReference type="EMBL" id="ADL19814.1"/>
    </source>
</evidence>
<dbReference type="RefSeq" id="WP_013267326.1">
    <property type="nucleotide sequence ID" value="NC_014374.1"/>
</dbReference>
<dbReference type="KEGG" id="asc:ASAC_1409"/>
<organism evidence="1 2">
    <name type="scientific">Acidilobus saccharovorans (strain DSM 16705 / JCM 18335 / VKM B-2471 / 345-15)</name>
    <dbReference type="NCBI Taxonomy" id="666510"/>
    <lineage>
        <taxon>Archaea</taxon>
        <taxon>Thermoproteota</taxon>
        <taxon>Thermoprotei</taxon>
        <taxon>Acidilobales</taxon>
        <taxon>Acidilobaceae</taxon>
        <taxon>Acidilobus</taxon>
    </lineage>
</organism>
<dbReference type="HOGENOM" id="CLU_1234539_0_0_2"/>
<reference evidence="1 2" key="1">
    <citation type="journal article" date="2010" name="Appl. Environ. Microbiol.">
        <title>The genome sequence of the crenarchaeon Acidilobus saccharovorans supports a new order, Acidilobales, and suggests an important ecological role in terrestrial acidic hot springs.</title>
        <authorList>
            <person name="Mardanov A.V."/>
            <person name="Svetlitchnyi V.A."/>
            <person name="Beletsky A.V."/>
            <person name="Prokofeva M.I."/>
            <person name="Bonch-Osmolovskaya E.A."/>
            <person name="Ravin N.V."/>
            <person name="Skryabin K.G."/>
        </authorList>
    </citation>
    <scope>NUCLEOTIDE SEQUENCE [LARGE SCALE GENOMIC DNA]</scope>
    <source>
        <strain evidence="2">DSM 16705 / JCM 18335 / VKM B-2471 / 345-15</strain>
    </source>
</reference>
<protein>
    <submittedName>
        <fullName evidence="1">Putative ABC transporter subunit</fullName>
    </submittedName>
</protein>
<dbReference type="OrthoDB" id="15538at2157"/>
<gene>
    <name evidence="1" type="ordered locus">ASAC_1409</name>
</gene>
<name>D9PZ27_ACIS3</name>
<proteinExistence type="predicted"/>
<dbReference type="InterPro" id="IPR011101">
    <property type="entry name" value="DUF5131"/>
</dbReference>
<evidence type="ECO:0000313" key="2">
    <source>
        <dbReference type="Proteomes" id="UP000000346"/>
    </source>
</evidence>
<dbReference type="Proteomes" id="UP000000346">
    <property type="component" value="Chromosome"/>
</dbReference>
<accession>D9PZ27</accession>
<sequence>MSLLPDLGNRRPVRPNRSWNPVTGCPHLCTYCWAMKLIEGKLRDSPKYRNGFAPTLHEEDLERARFRPGDTVFVVDMGDLFSDAVPSEWIARVLRRAREFPSTRFMFLTKNPARYSEFLDLFPRSSVLGATIETNRDDLARSVSRAPPPSARHEAMAELRWPYKYVSIEPIMDFDLDVMVSWVADIRPVSVHVGYDNWNSRLPEPPLWKARELVRRLSSVAPVALGSMREPWYEAAFRRRLGSAVL</sequence>
<dbReference type="STRING" id="666510.ASAC_1409"/>
<dbReference type="eggNOG" id="arCOG01290">
    <property type="taxonomic scope" value="Archaea"/>
</dbReference>
<keyword evidence="2" id="KW-1185">Reference proteome</keyword>
<dbReference type="EMBL" id="CP001742">
    <property type="protein sequence ID" value="ADL19814.1"/>
    <property type="molecule type" value="Genomic_DNA"/>
</dbReference>
<dbReference type="InParanoid" id="D9PZ27"/>
<dbReference type="GeneID" id="9499666"/>
<dbReference type="AlphaFoldDB" id="D9PZ27"/>